<organism evidence="3 4">
    <name type="scientific">candidate division WOR-3 bacterium 4484_18</name>
    <dbReference type="NCBI Taxonomy" id="2020626"/>
    <lineage>
        <taxon>Bacteria</taxon>
        <taxon>Bacteria division WOR-3</taxon>
    </lineage>
</organism>
<dbReference type="GO" id="GO:0016491">
    <property type="term" value="F:oxidoreductase activity"/>
    <property type="evidence" value="ECO:0007669"/>
    <property type="project" value="UniProtKB-KW"/>
</dbReference>
<evidence type="ECO:0000313" key="4">
    <source>
        <dbReference type="Proteomes" id="UP000216312"/>
    </source>
</evidence>
<dbReference type="EMBL" id="NMUJ01000075">
    <property type="protein sequence ID" value="OYV02564.1"/>
    <property type="molecule type" value="Genomic_DNA"/>
</dbReference>
<sequence>MLEEYKRPVRIKVDGKIKQVAPLSGLEEIEFTTGEYECFYTDGLRTMLHTLDVGNLSEKTVRCKGHVGWLKTMSEDELLQVLRRYASMDIEDVVVLRVLGIGVDKTIVYSMVDFYDKQHGITAMARTTGYTAAIVAKLLIDGKIQMKGVVPPERLGMDEHLFDTLLRELSRCGIDVNIEVMG</sequence>
<name>A0A257LSI0_UNCW3</name>
<comment type="caution">
    <text evidence="3">The sequence shown here is derived from an EMBL/GenBank/DDBJ whole genome shotgun (WGS) entry which is preliminary data.</text>
</comment>
<accession>A0A257LSI0</accession>
<feature type="domain" description="Saccharopine dehydrogenase-like C-terminal" evidence="2">
    <location>
        <begin position="2"/>
        <end position="174"/>
    </location>
</feature>
<evidence type="ECO:0000259" key="2">
    <source>
        <dbReference type="Pfam" id="PF16653"/>
    </source>
</evidence>
<dbReference type="AlphaFoldDB" id="A0A257LSI0"/>
<keyword evidence="1" id="KW-0560">Oxidoreductase</keyword>
<dbReference type="Gene3D" id="3.30.360.10">
    <property type="entry name" value="Dihydrodipicolinate Reductase, domain 2"/>
    <property type="match status" value="1"/>
</dbReference>
<dbReference type="PANTHER" id="PTHR11133">
    <property type="entry name" value="SACCHAROPINE DEHYDROGENASE"/>
    <property type="match status" value="1"/>
</dbReference>
<proteinExistence type="predicted"/>
<gene>
    <name evidence="3" type="ORF">CGW93_04865</name>
</gene>
<dbReference type="PANTHER" id="PTHR11133:SF22">
    <property type="entry name" value="ALPHA-AMINOADIPIC SEMIALDEHYDE SYNTHASE, MITOCHONDRIAL"/>
    <property type="match status" value="1"/>
</dbReference>
<dbReference type="InterPro" id="IPR032095">
    <property type="entry name" value="Sacchrp_dh-like_C"/>
</dbReference>
<reference evidence="4" key="1">
    <citation type="submission" date="2017-07" db="EMBL/GenBank/DDBJ databases">
        <title>Novel pathways for hydrocarbon cycling and metabolic interdependencies in hydrothermal sediment communities.</title>
        <authorList>
            <person name="Dombrowski N."/>
            <person name="Seitz K."/>
            <person name="Teske A."/>
            <person name="Baker B."/>
        </authorList>
    </citation>
    <scope>NUCLEOTIDE SEQUENCE [LARGE SCALE GENOMIC DNA]</scope>
</reference>
<dbReference type="InterPro" id="IPR051168">
    <property type="entry name" value="AASS"/>
</dbReference>
<dbReference type="SUPFAM" id="SSF55347">
    <property type="entry name" value="Glyceraldehyde-3-phosphate dehydrogenase-like, C-terminal domain"/>
    <property type="match status" value="1"/>
</dbReference>
<evidence type="ECO:0000313" key="3">
    <source>
        <dbReference type="EMBL" id="OYV02564.1"/>
    </source>
</evidence>
<protein>
    <recommendedName>
        <fullName evidence="2">Saccharopine dehydrogenase-like C-terminal domain-containing protein</fullName>
    </recommendedName>
</protein>
<evidence type="ECO:0000256" key="1">
    <source>
        <dbReference type="ARBA" id="ARBA00023002"/>
    </source>
</evidence>
<dbReference type="Pfam" id="PF16653">
    <property type="entry name" value="Sacchrp_dh_C"/>
    <property type="match status" value="1"/>
</dbReference>
<dbReference type="Proteomes" id="UP000216312">
    <property type="component" value="Unassembled WGS sequence"/>
</dbReference>